<evidence type="ECO:0000259" key="1">
    <source>
        <dbReference type="Pfam" id="PF01370"/>
    </source>
</evidence>
<comment type="caution">
    <text evidence="3">The sequence shown here is derived from an EMBL/GenBank/DDBJ whole genome shotgun (WGS) entry which is preliminary data.</text>
</comment>
<keyword evidence="4" id="KW-1185">Reference proteome</keyword>
<dbReference type="PANTHER" id="PTHR11092">
    <property type="entry name" value="SUGAR NUCLEOTIDE EPIMERASE RELATED"/>
    <property type="match status" value="1"/>
</dbReference>
<reference evidence="3" key="1">
    <citation type="submission" date="2022-10" db="EMBL/GenBank/DDBJ databases">
        <title>The WGS of Solirubrobacter ginsenosidimutans DSM 21036.</title>
        <authorList>
            <person name="Jiang Z."/>
        </authorList>
    </citation>
    <scope>NUCLEOTIDE SEQUENCE</scope>
    <source>
        <strain evidence="3">DSM 21036</strain>
    </source>
</reference>
<dbReference type="RefSeq" id="WP_270043572.1">
    <property type="nucleotide sequence ID" value="NZ_JAPDOD010000032.1"/>
</dbReference>
<gene>
    <name evidence="3" type="ORF">OM076_28885</name>
</gene>
<dbReference type="EMBL" id="JAPDOD010000032">
    <property type="protein sequence ID" value="MDA0164321.1"/>
    <property type="molecule type" value="Genomic_DNA"/>
</dbReference>
<accession>A0A9X3MZ55</accession>
<dbReference type="InterPro" id="IPR001509">
    <property type="entry name" value="Epimerase_deHydtase"/>
</dbReference>
<name>A0A9X3MZ55_9ACTN</name>
<dbReference type="PANTHER" id="PTHR11092:SF0">
    <property type="entry name" value="EPIMERASE FAMILY PROTEIN SDR39U1"/>
    <property type="match status" value="1"/>
</dbReference>
<dbReference type="SUPFAM" id="SSF51735">
    <property type="entry name" value="NAD(P)-binding Rossmann-fold domains"/>
    <property type="match status" value="1"/>
</dbReference>
<evidence type="ECO:0000313" key="4">
    <source>
        <dbReference type="Proteomes" id="UP001149140"/>
    </source>
</evidence>
<dbReference type="AlphaFoldDB" id="A0A9X3MZ55"/>
<dbReference type="Proteomes" id="UP001149140">
    <property type="component" value="Unassembled WGS sequence"/>
</dbReference>
<evidence type="ECO:0000313" key="3">
    <source>
        <dbReference type="EMBL" id="MDA0164321.1"/>
    </source>
</evidence>
<evidence type="ECO:0000259" key="2">
    <source>
        <dbReference type="Pfam" id="PF08338"/>
    </source>
</evidence>
<dbReference type="InterPro" id="IPR013549">
    <property type="entry name" value="DUF1731"/>
</dbReference>
<dbReference type="Pfam" id="PF01370">
    <property type="entry name" value="Epimerase"/>
    <property type="match status" value="1"/>
</dbReference>
<dbReference type="Pfam" id="PF08338">
    <property type="entry name" value="DUF1731"/>
    <property type="match status" value="1"/>
</dbReference>
<feature type="domain" description="NAD-dependent epimerase/dehydratase" evidence="1">
    <location>
        <begin position="3"/>
        <end position="212"/>
    </location>
</feature>
<feature type="domain" description="DUF1731" evidence="2">
    <location>
        <begin position="249"/>
        <end position="296"/>
    </location>
</feature>
<protein>
    <submittedName>
        <fullName evidence="3">DUF1731 domain-containing protein</fullName>
    </submittedName>
</protein>
<organism evidence="3 4">
    <name type="scientific">Solirubrobacter ginsenosidimutans</name>
    <dbReference type="NCBI Taxonomy" id="490573"/>
    <lineage>
        <taxon>Bacteria</taxon>
        <taxon>Bacillati</taxon>
        <taxon>Actinomycetota</taxon>
        <taxon>Thermoleophilia</taxon>
        <taxon>Solirubrobacterales</taxon>
        <taxon>Solirubrobacteraceae</taxon>
        <taxon>Solirubrobacter</taxon>
    </lineage>
</organism>
<sequence length="303" mass="33046">MRIVLAGGSGQIGAVLKRAFAADDVTVLSRSGDVRWDGRTLGAWTNTLDGADALINLAGRTVDCRYTADNRRAIMDSRLESTHVLREAIAQADVPPRVWLQSSTATIYADTYGPANAEDGTLGGNEPNLPDTWRFSIDVARRWEEAAAGAATRTVLLRSAMVMSPDRGGVFDTLRTLVRRGLGGRAGSGRQFVSWIHDVDFANAIKLLIAREDIDGPVNLAAPEPLPYRDFMAALRKAEGMPFGLPATKWMLEAGAFLMRTETELVLKSRRVVPGRLVEAGFTFTHPTWPEAARDLVARRRAS</sequence>
<dbReference type="Gene3D" id="3.40.50.720">
    <property type="entry name" value="NAD(P)-binding Rossmann-like Domain"/>
    <property type="match status" value="1"/>
</dbReference>
<proteinExistence type="predicted"/>
<dbReference type="InterPro" id="IPR036291">
    <property type="entry name" value="NAD(P)-bd_dom_sf"/>
</dbReference>